<dbReference type="PANTHER" id="PTHR34387:SF2">
    <property type="entry name" value="SLR1258 PROTEIN"/>
    <property type="match status" value="1"/>
</dbReference>
<keyword evidence="1" id="KW-0472">Membrane</keyword>
<dbReference type="Gene3D" id="3.30.110.170">
    <property type="entry name" value="Protein of unknown function (DUF541), domain 1"/>
    <property type="match status" value="1"/>
</dbReference>
<dbReference type="KEGG" id="tgi:RBB81_11485"/>
<organism evidence="2">
    <name type="scientific">Tunturiibacter gelidiferens</name>
    <dbReference type="NCBI Taxonomy" id="3069689"/>
    <lineage>
        <taxon>Bacteria</taxon>
        <taxon>Pseudomonadati</taxon>
        <taxon>Acidobacteriota</taxon>
        <taxon>Terriglobia</taxon>
        <taxon>Terriglobales</taxon>
        <taxon>Acidobacteriaceae</taxon>
        <taxon>Tunturiibacter</taxon>
    </lineage>
</organism>
<name>A0AAU7Z6H6_9BACT</name>
<reference evidence="2" key="1">
    <citation type="submission" date="2023-08" db="EMBL/GenBank/DDBJ databases">
        <authorList>
            <person name="Messyasz A."/>
            <person name="Mannisto M.K."/>
            <person name="Kerkhof L.J."/>
            <person name="Haggblom M."/>
        </authorList>
    </citation>
    <scope>NUCLEOTIDE SEQUENCE</scope>
    <source>
        <strain evidence="2">M8UP39</strain>
    </source>
</reference>
<protein>
    <submittedName>
        <fullName evidence="2">SIMPL domain-containing protein</fullName>
    </submittedName>
</protein>
<feature type="transmembrane region" description="Helical" evidence="1">
    <location>
        <begin position="26"/>
        <end position="48"/>
    </location>
</feature>
<dbReference type="Gene3D" id="3.30.70.2970">
    <property type="entry name" value="Protein of unknown function (DUF541), domain 2"/>
    <property type="match status" value="1"/>
</dbReference>
<accession>A0AAU7Z6H6</accession>
<reference evidence="2" key="2">
    <citation type="journal article" date="2024" name="Environ. Microbiol.">
        <title>Genome analysis and description of Tunturibacter gen. nov. expands the diversity of Terriglobia in tundra soils.</title>
        <authorList>
            <person name="Messyasz A."/>
            <person name="Mannisto M.K."/>
            <person name="Kerkhof L.J."/>
            <person name="Haggblom M.M."/>
        </authorList>
    </citation>
    <scope>NUCLEOTIDE SEQUENCE</scope>
    <source>
        <strain evidence="2">M8UP39</strain>
    </source>
</reference>
<dbReference type="EMBL" id="CP132938">
    <property type="protein sequence ID" value="XCB24518.1"/>
    <property type="molecule type" value="Genomic_DNA"/>
</dbReference>
<dbReference type="AlphaFoldDB" id="A0AAU7Z6H6"/>
<dbReference type="PANTHER" id="PTHR34387">
    <property type="entry name" value="SLR1258 PROTEIN"/>
    <property type="match status" value="1"/>
</dbReference>
<keyword evidence="1" id="KW-0812">Transmembrane</keyword>
<dbReference type="GO" id="GO:0006974">
    <property type="term" value="P:DNA damage response"/>
    <property type="evidence" value="ECO:0007669"/>
    <property type="project" value="TreeGrafter"/>
</dbReference>
<dbReference type="InterPro" id="IPR052022">
    <property type="entry name" value="26kDa_periplasmic_antigen"/>
</dbReference>
<sequence>MRGGLLHSAAVVRMEGFSLDTERSSLFAPAAVVGVCLLLGLVVGGWVLGSQIKDLKLGDRYVTVKGLVERTVKSDTAIWPVSFKEAGNDLPQVFAKSETDKNSVLKFFATQGVQPNEISVGQIKVTDKLANEYGGTNTGPRYIVEQTVTVQSKDVDRIAKAGQKTAELVQAGIVVGGGNGQGGIRYEFTGLNALKPDMITEATRNARASADRFAADSGSQVGSIRSANQGVFSISPAGGIEEGVVAQDEGGSGMPSSDASIMKKVRVVSTVDYYLVR</sequence>
<evidence type="ECO:0000256" key="1">
    <source>
        <dbReference type="SAM" id="Phobius"/>
    </source>
</evidence>
<evidence type="ECO:0000313" key="2">
    <source>
        <dbReference type="EMBL" id="XCB24518.1"/>
    </source>
</evidence>
<gene>
    <name evidence="2" type="ORF">RBB81_11485</name>
</gene>
<dbReference type="InterPro" id="IPR007497">
    <property type="entry name" value="SIMPL/DUF541"/>
</dbReference>
<proteinExistence type="predicted"/>
<dbReference type="PIRSF" id="PIRSF029033">
    <property type="entry name" value="UCP029033"/>
    <property type="match status" value="1"/>
</dbReference>
<dbReference type="RefSeq" id="WP_353073802.1">
    <property type="nucleotide sequence ID" value="NZ_CP132938.1"/>
</dbReference>
<keyword evidence="1" id="KW-1133">Transmembrane helix</keyword>
<dbReference type="InterPro" id="IPR016907">
    <property type="entry name" value="UCP029033"/>
</dbReference>
<dbReference type="Pfam" id="PF04402">
    <property type="entry name" value="SIMPL"/>
    <property type="match status" value="1"/>
</dbReference>